<evidence type="ECO:0000256" key="5">
    <source>
        <dbReference type="ARBA" id="ARBA00023274"/>
    </source>
</evidence>
<dbReference type="AlphaFoldDB" id="A0A0G0LUB8"/>
<dbReference type="InterPro" id="IPR036823">
    <property type="entry name" value="Ribosomal_uS7_dom_sf"/>
</dbReference>
<dbReference type="SUPFAM" id="SSF47973">
    <property type="entry name" value="Ribosomal protein S7"/>
    <property type="match status" value="1"/>
</dbReference>
<dbReference type="GO" id="GO:0019843">
    <property type="term" value="F:rRNA binding"/>
    <property type="evidence" value="ECO:0007669"/>
    <property type="project" value="UniProtKB-UniRule"/>
</dbReference>
<dbReference type="InterPro" id="IPR023798">
    <property type="entry name" value="Ribosomal_uS7_dom"/>
</dbReference>
<reference evidence="9" key="1">
    <citation type="journal article" date="2015" name="Nature">
        <title>rRNA introns, odd ribosomes, and small enigmatic genomes across a large radiation of phyla.</title>
        <authorList>
            <person name="Brown C.T."/>
            <person name="Hug L.A."/>
            <person name="Thomas B.C."/>
            <person name="Sharon I."/>
            <person name="Castelle C.J."/>
            <person name="Singh A."/>
            <person name="Wilkins M.J."/>
            <person name="Williams K.H."/>
            <person name="Banfield J.F."/>
        </authorList>
    </citation>
    <scope>NUCLEOTIDE SEQUENCE [LARGE SCALE GENOMIC DNA]</scope>
</reference>
<dbReference type="PIRSF" id="PIRSF002122">
    <property type="entry name" value="RPS7p_RPS7a_RPS5e_RPS7o"/>
    <property type="match status" value="1"/>
</dbReference>
<evidence type="ECO:0000256" key="2">
    <source>
        <dbReference type="ARBA" id="ARBA00022730"/>
    </source>
</evidence>
<keyword evidence="6" id="KW-0820">tRNA-binding</keyword>
<evidence type="ECO:0000256" key="4">
    <source>
        <dbReference type="ARBA" id="ARBA00022980"/>
    </source>
</evidence>
<sequence length="158" mass="18033">MPRDPRKVEKRDIEPDLKYNSILVTKFTQKMMWDGKKTLAFNLLYKALDILAEKTKKKPLDVFEQAIKNVSPVLEVKSRRIGGANYQVPIEVRGNRKLALATKWILTAARARKGMSFDKALAAELLDAYNNTGVSIKKKEDTHKMAEANRAFAHLARY</sequence>
<dbReference type="GO" id="GO:0003735">
    <property type="term" value="F:structural constituent of ribosome"/>
    <property type="evidence" value="ECO:0007669"/>
    <property type="project" value="InterPro"/>
</dbReference>
<dbReference type="Pfam" id="PF00177">
    <property type="entry name" value="Ribosomal_S7"/>
    <property type="match status" value="1"/>
</dbReference>
<dbReference type="GO" id="GO:0000049">
    <property type="term" value="F:tRNA binding"/>
    <property type="evidence" value="ECO:0007669"/>
    <property type="project" value="UniProtKB-UniRule"/>
</dbReference>
<comment type="similarity">
    <text evidence="1 6 7">Belongs to the universal ribosomal protein uS7 family.</text>
</comment>
<protein>
    <recommendedName>
        <fullName evidence="6">Small ribosomal subunit protein uS7</fullName>
    </recommendedName>
</protein>
<dbReference type="Proteomes" id="UP000034207">
    <property type="component" value="Unassembled WGS sequence"/>
</dbReference>
<proteinExistence type="inferred from homology"/>
<dbReference type="EMBL" id="LBVV01000009">
    <property type="protein sequence ID" value="KKQ94592.1"/>
    <property type="molecule type" value="Genomic_DNA"/>
</dbReference>
<gene>
    <name evidence="6" type="primary">rpsG</name>
    <name evidence="9" type="ORF">UT18_C0009G0003</name>
</gene>
<name>A0A0G0LUB8_UNCC2</name>
<dbReference type="PROSITE" id="PS00052">
    <property type="entry name" value="RIBOSOMAL_S7"/>
    <property type="match status" value="1"/>
</dbReference>
<dbReference type="PANTHER" id="PTHR11205">
    <property type="entry name" value="RIBOSOMAL PROTEIN S7"/>
    <property type="match status" value="1"/>
</dbReference>
<dbReference type="GO" id="GO:0015935">
    <property type="term" value="C:small ribosomal subunit"/>
    <property type="evidence" value="ECO:0007669"/>
    <property type="project" value="InterPro"/>
</dbReference>
<dbReference type="InterPro" id="IPR005717">
    <property type="entry name" value="Ribosomal_uS7_bac/org-type"/>
</dbReference>
<dbReference type="HAMAP" id="MF_00480_B">
    <property type="entry name" value="Ribosomal_uS7_B"/>
    <property type="match status" value="1"/>
</dbReference>
<organism evidence="9 10">
    <name type="scientific">candidate division CPR2 bacterium GW2011_GWC2_39_10</name>
    <dbReference type="NCBI Taxonomy" id="1618345"/>
    <lineage>
        <taxon>Bacteria</taxon>
        <taxon>Bacteria division CPR2</taxon>
    </lineage>
</organism>
<feature type="domain" description="Small ribosomal subunit protein uS7" evidence="8">
    <location>
        <begin position="6"/>
        <end position="150"/>
    </location>
</feature>
<dbReference type="FunFam" id="1.10.455.10:FF:000001">
    <property type="entry name" value="30S ribosomal protein S7"/>
    <property type="match status" value="1"/>
</dbReference>
<evidence type="ECO:0000313" key="10">
    <source>
        <dbReference type="Proteomes" id="UP000034207"/>
    </source>
</evidence>
<comment type="caution">
    <text evidence="9">The sequence shown here is derived from an EMBL/GenBank/DDBJ whole genome shotgun (WGS) entry which is preliminary data.</text>
</comment>
<evidence type="ECO:0000256" key="1">
    <source>
        <dbReference type="ARBA" id="ARBA00007151"/>
    </source>
</evidence>
<evidence type="ECO:0000256" key="3">
    <source>
        <dbReference type="ARBA" id="ARBA00022884"/>
    </source>
</evidence>
<evidence type="ECO:0000259" key="8">
    <source>
        <dbReference type="Pfam" id="PF00177"/>
    </source>
</evidence>
<accession>A0A0G0LUB8</accession>
<dbReference type="Gene3D" id="1.10.455.10">
    <property type="entry name" value="Ribosomal protein S7 domain"/>
    <property type="match status" value="1"/>
</dbReference>
<dbReference type="CDD" id="cd14869">
    <property type="entry name" value="uS7_Bacteria"/>
    <property type="match status" value="1"/>
</dbReference>
<evidence type="ECO:0000313" key="9">
    <source>
        <dbReference type="EMBL" id="KKQ94592.1"/>
    </source>
</evidence>
<dbReference type="InterPro" id="IPR000235">
    <property type="entry name" value="Ribosomal_uS7"/>
</dbReference>
<dbReference type="STRING" id="1618345.UT18_C0009G0003"/>
<dbReference type="PATRIC" id="fig|1618345.3.peg.538"/>
<dbReference type="NCBIfam" id="TIGR01029">
    <property type="entry name" value="rpsG_bact"/>
    <property type="match status" value="1"/>
</dbReference>
<comment type="function">
    <text evidence="6">One of the primary rRNA binding proteins, it binds directly to 16S rRNA where it nucleates assembly of the head domain of the 30S subunit. Is located at the subunit interface close to the decoding center, probably blocks exit of the E-site tRNA.</text>
</comment>
<comment type="subunit">
    <text evidence="6">Part of the 30S ribosomal subunit. Contacts proteins S9 and S11.</text>
</comment>
<evidence type="ECO:0000256" key="6">
    <source>
        <dbReference type="HAMAP-Rule" id="MF_00480"/>
    </source>
</evidence>
<keyword evidence="5 6" id="KW-0687">Ribonucleoprotein</keyword>
<keyword evidence="3 6" id="KW-0694">RNA-binding</keyword>
<evidence type="ECO:0000256" key="7">
    <source>
        <dbReference type="RuleBase" id="RU003619"/>
    </source>
</evidence>
<dbReference type="GO" id="GO:0006412">
    <property type="term" value="P:translation"/>
    <property type="evidence" value="ECO:0007669"/>
    <property type="project" value="UniProtKB-UniRule"/>
</dbReference>
<keyword evidence="4 6" id="KW-0689">Ribosomal protein</keyword>
<keyword evidence="2 6" id="KW-0699">rRNA-binding</keyword>
<dbReference type="InterPro" id="IPR020606">
    <property type="entry name" value="Ribosomal_uS7_CS"/>
</dbReference>